<dbReference type="PATRIC" id="fig|1217651.3.peg.146"/>
<gene>
    <name evidence="2" type="ORF">F963_00151</name>
</gene>
<accession>N8YR96</accession>
<dbReference type="AlphaFoldDB" id="N8YR96"/>
<dbReference type="GO" id="GO:0003676">
    <property type="term" value="F:nucleic acid binding"/>
    <property type="evidence" value="ECO:0007669"/>
    <property type="project" value="InterPro"/>
</dbReference>
<evidence type="ECO:0000313" key="2">
    <source>
        <dbReference type="EMBL" id="ENV23844.1"/>
    </source>
</evidence>
<dbReference type="GO" id="GO:0008270">
    <property type="term" value="F:zinc ion binding"/>
    <property type="evidence" value="ECO:0007669"/>
    <property type="project" value="InterPro"/>
</dbReference>
<organism evidence="2 3">
    <name type="scientific">Acinetobacter bereziniae NIPH 3</name>
    <dbReference type="NCBI Taxonomy" id="1217651"/>
    <lineage>
        <taxon>Bacteria</taxon>
        <taxon>Pseudomonadati</taxon>
        <taxon>Pseudomonadota</taxon>
        <taxon>Gammaproteobacteria</taxon>
        <taxon>Moraxellales</taxon>
        <taxon>Moraxellaceae</taxon>
        <taxon>Acinetobacter</taxon>
    </lineage>
</organism>
<dbReference type="Pfam" id="PF01844">
    <property type="entry name" value="HNH"/>
    <property type="match status" value="1"/>
</dbReference>
<dbReference type="EMBL" id="APPK01000004">
    <property type="protein sequence ID" value="ENV23844.1"/>
    <property type="molecule type" value="Genomic_DNA"/>
</dbReference>
<dbReference type="CDD" id="cd00085">
    <property type="entry name" value="HNHc"/>
    <property type="match status" value="1"/>
</dbReference>
<name>N8YR96_ACIBZ</name>
<proteinExistence type="predicted"/>
<evidence type="ECO:0000259" key="1">
    <source>
        <dbReference type="Pfam" id="PF01844"/>
    </source>
</evidence>
<dbReference type="GO" id="GO:0004519">
    <property type="term" value="F:endonuclease activity"/>
    <property type="evidence" value="ECO:0007669"/>
    <property type="project" value="InterPro"/>
</dbReference>
<dbReference type="InterPro" id="IPR002711">
    <property type="entry name" value="HNH"/>
</dbReference>
<sequence>MPNLQKKKSKLGDIKISFRQVLGTPEDARRVFQSINSDTKRLDKYEEYHLRSRGSDAYYAIYACCYINDNKSNLEELQYTRLNELIELGERIHQLLFSTILLDNEMSHGKKIGLVNELMNIIAGDQIHNIMSLNQGERVENLMSHLLTILCRIATPVKNTGVPSLGFHPYLYFYKDQRFQITSFLAWFSIVYEIHESLMQIHHRTISFKDFTRVRRSIEFLIANFPVATTETVGKFGSGIKGYDRLQIVYKAFICLSLEMEVDFDDEECLNTFILSMSKAFKYINFNEFYVERFLGGYDDAVVKHVVGYVESISPISRSKPKAFSALTKSLLKHNFLVGNHNFCLICDGLIYLDSTESDHRIAKAVGGQGVLENGLLVHPICNRMKSDLSLEEIRADLFGELLY</sequence>
<dbReference type="Gene3D" id="1.10.30.50">
    <property type="match status" value="1"/>
</dbReference>
<dbReference type="Proteomes" id="UP000013270">
    <property type="component" value="Unassembled WGS sequence"/>
</dbReference>
<protein>
    <recommendedName>
        <fullName evidence="1">HNH domain-containing protein</fullName>
    </recommendedName>
</protein>
<feature type="domain" description="HNH" evidence="1">
    <location>
        <begin position="344"/>
        <end position="388"/>
    </location>
</feature>
<evidence type="ECO:0000313" key="3">
    <source>
        <dbReference type="Proteomes" id="UP000013270"/>
    </source>
</evidence>
<reference evidence="2 3" key="1">
    <citation type="submission" date="2013-02" db="EMBL/GenBank/DDBJ databases">
        <title>The Genome Sequence of Acinetobacter bereziniae NIPH 3.</title>
        <authorList>
            <consortium name="The Broad Institute Genome Sequencing Platform"/>
            <consortium name="The Broad Institute Genome Sequencing Center for Infectious Disease"/>
            <person name="Cerqueira G."/>
            <person name="Feldgarden M."/>
            <person name="Courvalin P."/>
            <person name="Perichon B."/>
            <person name="Grillot-Courvalin C."/>
            <person name="Clermont D."/>
            <person name="Rocha E."/>
            <person name="Yoon E.-J."/>
            <person name="Nemec A."/>
            <person name="Walker B."/>
            <person name="Young S.K."/>
            <person name="Zeng Q."/>
            <person name="Gargeya S."/>
            <person name="Fitzgerald M."/>
            <person name="Haas B."/>
            <person name="Abouelleil A."/>
            <person name="Alvarado L."/>
            <person name="Arachchi H.M."/>
            <person name="Berlin A.M."/>
            <person name="Chapman S.B."/>
            <person name="Dewar J."/>
            <person name="Goldberg J."/>
            <person name="Griggs A."/>
            <person name="Gujja S."/>
            <person name="Hansen M."/>
            <person name="Howarth C."/>
            <person name="Imamovic A."/>
            <person name="Larimer J."/>
            <person name="McCowan C."/>
            <person name="Murphy C."/>
            <person name="Neiman D."/>
            <person name="Pearson M."/>
            <person name="Priest M."/>
            <person name="Roberts A."/>
            <person name="Saif S."/>
            <person name="Shea T."/>
            <person name="Sisk P."/>
            <person name="Sykes S."/>
            <person name="Wortman J."/>
            <person name="Nusbaum C."/>
            <person name="Birren B."/>
        </authorList>
    </citation>
    <scope>NUCLEOTIDE SEQUENCE [LARGE SCALE GENOMIC DNA]</scope>
    <source>
        <strain evidence="2 3">NIPH 3</strain>
    </source>
</reference>
<dbReference type="InterPro" id="IPR003615">
    <property type="entry name" value="HNH_nuc"/>
</dbReference>
<dbReference type="HOGENOM" id="CLU_838444_0_0_6"/>
<comment type="caution">
    <text evidence="2">The sequence shown here is derived from an EMBL/GenBank/DDBJ whole genome shotgun (WGS) entry which is preliminary data.</text>
</comment>